<evidence type="ECO:0000256" key="6">
    <source>
        <dbReference type="SAM" id="Phobius"/>
    </source>
</evidence>
<evidence type="ECO:0000313" key="8">
    <source>
        <dbReference type="EMBL" id="KKT72270.1"/>
    </source>
</evidence>
<dbReference type="GO" id="GO:0005886">
    <property type="term" value="C:plasma membrane"/>
    <property type="evidence" value="ECO:0007669"/>
    <property type="project" value="UniProtKB-SubCell"/>
</dbReference>
<comment type="caution">
    <text evidence="8">The sequence shown here is derived from an EMBL/GenBank/DDBJ whole genome shotgun (WGS) entry which is preliminary data.</text>
</comment>
<feature type="transmembrane region" description="Helical" evidence="6">
    <location>
        <begin position="12"/>
        <end position="31"/>
    </location>
</feature>
<keyword evidence="5 6" id="KW-0472">Membrane</keyword>
<name>A0A0G1JLN3_9BACT</name>
<evidence type="ECO:0000256" key="1">
    <source>
        <dbReference type="ARBA" id="ARBA00004651"/>
    </source>
</evidence>
<protein>
    <submittedName>
        <fullName evidence="8">DedA</fullName>
    </submittedName>
</protein>
<dbReference type="Proteomes" id="UP000034835">
    <property type="component" value="Unassembled WGS sequence"/>
</dbReference>
<dbReference type="InterPro" id="IPR032816">
    <property type="entry name" value="VTT_dom"/>
</dbReference>
<evidence type="ECO:0000256" key="4">
    <source>
        <dbReference type="ARBA" id="ARBA00022989"/>
    </source>
</evidence>
<evidence type="ECO:0000256" key="2">
    <source>
        <dbReference type="ARBA" id="ARBA00022475"/>
    </source>
</evidence>
<sequence length="213" mass="24185">MPGNILFDVFNFLVLIIKDMGYLGIFLGMMIESTIFPLPSELILIPAGALVATGEMTFPLVFLTAVAGTIIGAMINFLFAMFLGRGLVNMLVKKYGRFLFLTEARLRKTDVFFNKHGEITTFIGRLIPVARHIISLPAGFSRMNVFKFIIYTALGAGIWSAFLIYLGYLFWDRLEWINVHLNSIYIPVLILVLIIVIIYILIHKNHHKDNSRK</sequence>
<dbReference type="AlphaFoldDB" id="A0A0G1JLN3"/>
<dbReference type="InterPro" id="IPR051311">
    <property type="entry name" value="DedA_domain"/>
</dbReference>
<dbReference type="EMBL" id="LCJG01000042">
    <property type="protein sequence ID" value="KKT72270.1"/>
    <property type="molecule type" value="Genomic_DNA"/>
</dbReference>
<dbReference type="PANTHER" id="PTHR42709:SF6">
    <property type="entry name" value="UNDECAPRENYL PHOSPHATE TRANSPORTER A"/>
    <property type="match status" value="1"/>
</dbReference>
<feature type="transmembrane region" description="Helical" evidence="6">
    <location>
        <begin position="60"/>
        <end position="84"/>
    </location>
</feature>
<organism evidence="8 9">
    <name type="scientific">Candidatus Collierbacteria bacterium GW2011_GWB1_44_6</name>
    <dbReference type="NCBI Taxonomy" id="1618384"/>
    <lineage>
        <taxon>Bacteria</taxon>
        <taxon>Candidatus Collieribacteriota</taxon>
    </lineage>
</organism>
<evidence type="ECO:0000256" key="5">
    <source>
        <dbReference type="ARBA" id="ARBA00023136"/>
    </source>
</evidence>
<feature type="transmembrane region" description="Helical" evidence="6">
    <location>
        <begin position="148"/>
        <end position="171"/>
    </location>
</feature>
<dbReference type="PANTHER" id="PTHR42709">
    <property type="entry name" value="ALKALINE PHOSPHATASE LIKE PROTEIN"/>
    <property type="match status" value="1"/>
</dbReference>
<keyword evidence="4 6" id="KW-1133">Transmembrane helix</keyword>
<keyword evidence="3 6" id="KW-0812">Transmembrane</keyword>
<comment type="subcellular location">
    <subcellularLocation>
        <location evidence="1">Cell membrane</location>
        <topology evidence="1">Multi-pass membrane protein</topology>
    </subcellularLocation>
</comment>
<evidence type="ECO:0000313" key="9">
    <source>
        <dbReference type="Proteomes" id="UP000034835"/>
    </source>
</evidence>
<proteinExistence type="predicted"/>
<reference evidence="8 9" key="1">
    <citation type="journal article" date="2015" name="Nature">
        <title>rRNA introns, odd ribosomes, and small enigmatic genomes across a large radiation of phyla.</title>
        <authorList>
            <person name="Brown C.T."/>
            <person name="Hug L.A."/>
            <person name="Thomas B.C."/>
            <person name="Sharon I."/>
            <person name="Castelle C.J."/>
            <person name="Singh A."/>
            <person name="Wilkins M.J."/>
            <person name="Williams K.H."/>
            <person name="Banfield J.F."/>
        </authorList>
    </citation>
    <scope>NUCLEOTIDE SEQUENCE [LARGE SCALE GENOMIC DNA]</scope>
</reference>
<feature type="domain" description="VTT" evidence="7">
    <location>
        <begin position="38"/>
        <end position="168"/>
    </location>
</feature>
<accession>A0A0G1JLN3</accession>
<dbReference type="STRING" id="1618384.UW68_C0042G0008"/>
<evidence type="ECO:0000256" key="3">
    <source>
        <dbReference type="ARBA" id="ARBA00022692"/>
    </source>
</evidence>
<dbReference type="Pfam" id="PF09335">
    <property type="entry name" value="VTT_dom"/>
    <property type="match status" value="1"/>
</dbReference>
<dbReference type="PATRIC" id="fig|1618384.3.peg.918"/>
<evidence type="ECO:0000259" key="7">
    <source>
        <dbReference type="Pfam" id="PF09335"/>
    </source>
</evidence>
<gene>
    <name evidence="8" type="ORF">UW68_C0042G0008</name>
</gene>
<keyword evidence="2" id="KW-1003">Cell membrane</keyword>
<feature type="transmembrane region" description="Helical" evidence="6">
    <location>
        <begin position="183"/>
        <end position="202"/>
    </location>
</feature>